<dbReference type="SUPFAM" id="SSF55008">
    <property type="entry name" value="HMA, heavy metal-associated domain"/>
    <property type="match status" value="1"/>
</dbReference>
<evidence type="ECO:0000313" key="7">
    <source>
        <dbReference type="EMBL" id="KAG6521828.1"/>
    </source>
</evidence>
<dbReference type="GO" id="GO:0046872">
    <property type="term" value="F:metal ion binding"/>
    <property type="evidence" value="ECO:0007669"/>
    <property type="project" value="UniProtKB-KW"/>
</dbReference>
<evidence type="ECO:0000256" key="4">
    <source>
        <dbReference type="ARBA" id="ARBA00024045"/>
    </source>
</evidence>
<reference evidence="7 8" key="1">
    <citation type="submission" date="2020-08" db="EMBL/GenBank/DDBJ databases">
        <title>Plant Genome Project.</title>
        <authorList>
            <person name="Zhang R.-G."/>
        </authorList>
    </citation>
    <scope>NUCLEOTIDE SEQUENCE [LARGE SCALE GENOMIC DNA]</scope>
    <source>
        <tissue evidence="7">Rhizome</tissue>
    </source>
</reference>
<proteinExistence type="inferred from homology"/>
<dbReference type="InterPro" id="IPR036163">
    <property type="entry name" value="HMA_dom_sf"/>
</dbReference>
<name>A0A8J5HH55_ZINOF</name>
<dbReference type="EMBL" id="JACMSC010000005">
    <property type="protein sequence ID" value="KAG6521828.1"/>
    <property type="molecule type" value="Genomic_DNA"/>
</dbReference>
<gene>
    <name evidence="7" type="ORF">ZIOFF_018961</name>
</gene>
<dbReference type="PANTHER" id="PTHR45868">
    <property type="entry name" value="HEAVY METAL-ASSOCIATED ISOPRENYLATED PLANT PROTEIN 33-RELATED"/>
    <property type="match status" value="1"/>
</dbReference>
<feature type="compositionally biased region" description="Basic and acidic residues" evidence="5">
    <location>
        <begin position="246"/>
        <end position="262"/>
    </location>
</feature>
<keyword evidence="8" id="KW-1185">Reference proteome</keyword>
<organism evidence="7 8">
    <name type="scientific">Zingiber officinale</name>
    <name type="common">Ginger</name>
    <name type="synonym">Amomum zingiber</name>
    <dbReference type="NCBI Taxonomy" id="94328"/>
    <lineage>
        <taxon>Eukaryota</taxon>
        <taxon>Viridiplantae</taxon>
        <taxon>Streptophyta</taxon>
        <taxon>Embryophyta</taxon>
        <taxon>Tracheophyta</taxon>
        <taxon>Spermatophyta</taxon>
        <taxon>Magnoliopsida</taxon>
        <taxon>Liliopsida</taxon>
        <taxon>Zingiberales</taxon>
        <taxon>Zingiberaceae</taxon>
        <taxon>Zingiber</taxon>
    </lineage>
</organism>
<keyword evidence="1" id="KW-0488">Methylation</keyword>
<evidence type="ECO:0000259" key="6">
    <source>
        <dbReference type="PROSITE" id="PS50846"/>
    </source>
</evidence>
<keyword evidence="3" id="KW-0636">Prenylation</keyword>
<feature type="compositionally biased region" description="Acidic residues" evidence="5">
    <location>
        <begin position="189"/>
        <end position="224"/>
    </location>
</feature>
<dbReference type="CDD" id="cd00371">
    <property type="entry name" value="HMA"/>
    <property type="match status" value="1"/>
</dbReference>
<protein>
    <recommendedName>
        <fullName evidence="6">HMA domain-containing protein</fullName>
    </recommendedName>
</protein>
<dbReference type="AlphaFoldDB" id="A0A8J5HH55"/>
<dbReference type="Proteomes" id="UP000734854">
    <property type="component" value="Unassembled WGS sequence"/>
</dbReference>
<evidence type="ECO:0000313" key="8">
    <source>
        <dbReference type="Proteomes" id="UP000734854"/>
    </source>
</evidence>
<feature type="compositionally biased region" description="Low complexity" evidence="5">
    <location>
        <begin position="277"/>
        <end position="304"/>
    </location>
</feature>
<keyword evidence="3" id="KW-0449">Lipoprotein</keyword>
<feature type="region of interest" description="Disordered" evidence="5">
    <location>
        <begin position="183"/>
        <end position="322"/>
    </location>
</feature>
<sequence>MVSKEEDSLKFLKTQACVMRVNICCNGCQKKVKKVLHKIDDPVLFDFKMLILIGSAGVYTVSINVEGRKLTVVGNVSPDILIKKLNKAGKHAELLSAKAGGGGGDGGGKGQSLTSQLQKLQLEHGKAQKDGGGGGGGKEQKGPPVPQTQLQEGKGIKDLKFLSFKDLKIPFKKDNHKAAAKLDLPSKEEFDDGSDFDDDEDDYDEFDDDEEDLDDMDEYSDEEPYEKPKMMMKPSNLQPKGSGVVAKDKKGGSGDKGGEGSKKGNGGEGAHDKKNGGRNNNNIKGGNSNNNGGNHTHSGKSPSNKGGGSNNSMGGGLPIGQPHMMGQFGNMQSPMGLMATNNAQGLPAGTYFPPEMMTGSNPYQQQYLQWLMQQQRMMTMSGQDRPTGYGYGPPPMYGPQQNSYSMFSDENLNGCSIM</sequence>
<comment type="similarity">
    <text evidence="4">Belongs to the HIPP family.</text>
</comment>
<dbReference type="PROSITE" id="PS50846">
    <property type="entry name" value="HMA_2"/>
    <property type="match status" value="1"/>
</dbReference>
<dbReference type="InterPro" id="IPR006121">
    <property type="entry name" value="HMA_dom"/>
</dbReference>
<evidence type="ECO:0000256" key="1">
    <source>
        <dbReference type="ARBA" id="ARBA00022481"/>
    </source>
</evidence>
<evidence type="ECO:0000256" key="3">
    <source>
        <dbReference type="ARBA" id="ARBA00023289"/>
    </source>
</evidence>
<comment type="caution">
    <text evidence="7">The sequence shown here is derived from an EMBL/GenBank/DDBJ whole genome shotgun (WGS) entry which is preliminary data.</text>
</comment>
<evidence type="ECO:0000256" key="5">
    <source>
        <dbReference type="SAM" id="MobiDB-lite"/>
    </source>
</evidence>
<keyword evidence="2" id="KW-0479">Metal-binding</keyword>
<feature type="compositionally biased region" description="Gly residues" evidence="5">
    <location>
        <begin position="305"/>
        <end position="318"/>
    </location>
</feature>
<dbReference type="PANTHER" id="PTHR45868:SF93">
    <property type="entry name" value="OS12G0144600 PROTEIN"/>
    <property type="match status" value="1"/>
</dbReference>
<feature type="domain" description="HMA" evidence="6">
    <location>
        <begin position="14"/>
        <end position="93"/>
    </location>
</feature>
<feature type="region of interest" description="Disordered" evidence="5">
    <location>
        <begin position="122"/>
        <end position="154"/>
    </location>
</feature>
<accession>A0A8J5HH55</accession>
<evidence type="ECO:0000256" key="2">
    <source>
        <dbReference type="ARBA" id="ARBA00022723"/>
    </source>
</evidence>
<dbReference type="Gene3D" id="3.30.70.100">
    <property type="match status" value="1"/>
</dbReference>